<dbReference type="AlphaFoldDB" id="A0A1V5ZM53"/>
<proteinExistence type="predicted"/>
<evidence type="ECO:0000313" key="1">
    <source>
        <dbReference type="EMBL" id="OQB41303.1"/>
    </source>
</evidence>
<dbReference type="EMBL" id="MWDB01000019">
    <property type="protein sequence ID" value="OQB41303.1"/>
    <property type="molecule type" value="Genomic_DNA"/>
</dbReference>
<gene>
    <name evidence="1" type="ORF">BWY04_00893</name>
</gene>
<organism evidence="1">
    <name type="scientific">candidate division CPR1 bacterium ADurb.Bin160</name>
    <dbReference type="NCBI Taxonomy" id="1852826"/>
    <lineage>
        <taxon>Bacteria</taxon>
        <taxon>candidate division CPR1</taxon>
    </lineage>
</organism>
<comment type="caution">
    <text evidence="1">The sequence shown here is derived from an EMBL/GenBank/DDBJ whole genome shotgun (WGS) entry which is preliminary data.</text>
</comment>
<protein>
    <submittedName>
        <fullName evidence="1">Uncharacterized protein</fullName>
    </submittedName>
</protein>
<accession>A0A1V5ZM53</accession>
<reference evidence="1" key="1">
    <citation type="submission" date="2017-02" db="EMBL/GenBank/DDBJ databases">
        <title>Delving into the versatile metabolic prowess of the omnipresent phylum Bacteroidetes.</title>
        <authorList>
            <person name="Nobu M.K."/>
            <person name="Mei R."/>
            <person name="Narihiro T."/>
            <person name="Kuroda K."/>
            <person name="Liu W.-T."/>
        </authorList>
    </citation>
    <scope>NUCLEOTIDE SEQUENCE</scope>
    <source>
        <strain evidence="1">ADurb.Bin160</strain>
    </source>
</reference>
<dbReference type="Proteomes" id="UP000485621">
    <property type="component" value="Unassembled WGS sequence"/>
</dbReference>
<sequence>MRNCASLKRKNISFILYGNNHNIKIFVRLPREFETFFKNTFYASFSTSDLEDTEIKPFVSDKGRILEKKYIIFKKDAELNDKTFFTKDGSYMDPMRDILALFGNIASTDNLTIEFQYKFKEVKNFF</sequence>
<name>A0A1V5ZM53_9BACT</name>